<keyword evidence="2" id="KW-1185">Reference proteome</keyword>
<dbReference type="AlphaFoldDB" id="A0RWC2"/>
<evidence type="ECO:0000313" key="1">
    <source>
        <dbReference type="EMBL" id="ABK77639.1"/>
    </source>
</evidence>
<dbReference type="EMBL" id="DP000238">
    <property type="protein sequence ID" value="ABK77639.1"/>
    <property type="molecule type" value="Genomic_DNA"/>
</dbReference>
<gene>
    <name evidence="1" type="ordered locus">CENSYa_1007</name>
</gene>
<reference evidence="1 2" key="1">
    <citation type="journal article" date="2006" name="Proc. Natl. Acad. Sci. U.S.A.">
        <title>Genomic analysis of the uncultivated marine crenarchaeote Cenarchaeum symbiosum.</title>
        <authorList>
            <person name="Hallam S.J."/>
            <person name="Konstantinidis K.T."/>
            <person name="Putnam N."/>
            <person name="Schleper C."/>
            <person name="Watanabe Y."/>
            <person name="Sugahara J."/>
            <person name="Preston C."/>
            <person name="de la Torre J."/>
            <person name="Richardson P.M."/>
            <person name="DeLong E.F."/>
        </authorList>
    </citation>
    <scope>NUCLEOTIDE SEQUENCE [LARGE SCALE GENOMIC DNA]</scope>
    <source>
        <strain evidence="2">A</strain>
    </source>
</reference>
<protein>
    <submittedName>
        <fullName evidence="1">Uncharacterized protein</fullName>
    </submittedName>
</protein>
<dbReference type="KEGG" id="csy:CENSYa_1007"/>
<name>A0RWC2_CENSY</name>
<accession>A0RWC2</accession>
<sequence length="156" mass="17758">MSTNKVLELITYQFGPPVAWFIPIINAKRENQNTIKFDANITLSTYRKLSDLMDNTRKSWFVHDNTSTPYFKIDGFVSQISDFKEFDTNKICDSATWAVTITKEPVTLPKDDYLCYMCCNECGLTHTGEVASRNTLSCHKCHKTISLPTDGDDVII</sequence>
<evidence type="ECO:0000313" key="2">
    <source>
        <dbReference type="Proteomes" id="UP000000758"/>
    </source>
</evidence>
<dbReference type="Proteomes" id="UP000000758">
    <property type="component" value="Chromosome"/>
</dbReference>
<organism evidence="1 2">
    <name type="scientific">Cenarchaeum symbiosum (strain A)</name>
    <dbReference type="NCBI Taxonomy" id="414004"/>
    <lineage>
        <taxon>Archaea</taxon>
        <taxon>Nitrososphaerota</taxon>
        <taxon>Candidatus Cenarchaeales</taxon>
        <taxon>Candidatus Cenarchaeaceae</taxon>
        <taxon>Candidatus Cenarchaeum</taxon>
    </lineage>
</organism>
<proteinExistence type="predicted"/>
<dbReference type="HOGENOM" id="CLU_1682607_0_0_2"/>
<dbReference type="EnsemblBacteria" id="ABK77639">
    <property type="protein sequence ID" value="ABK77639"/>
    <property type="gene ID" value="CENSYa_1007"/>
</dbReference>